<evidence type="ECO:0000313" key="2">
    <source>
        <dbReference type="EMBL" id="GMH15638.1"/>
    </source>
</evidence>
<feature type="region of interest" description="Disordered" evidence="1">
    <location>
        <begin position="1"/>
        <end position="61"/>
    </location>
</feature>
<organism evidence="2 3">
    <name type="scientific">Nepenthes gracilis</name>
    <name type="common">Slender pitcher plant</name>
    <dbReference type="NCBI Taxonomy" id="150966"/>
    <lineage>
        <taxon>Eukaryota</taxon>
        <taxon>Viridiplantae</taxon>
        <taxon>Streptophyta</taxon>
        <taxon>Embryophyta</taxon>
        <taxon>Tracheophyta</taxon>
        <taxon>Spermatophyta</taxon>
        <taxon>Magnoliopsida</taxon>
        <taxon>eudicotyledons</taxon>
        <taxon>Gunneridae</taxon>
        <taxon>Pentapetalae</taxon>
        <taxon>Caryophyllales</taxon>
        <taxon>Nepenthaceae</taxon>
        <taxon>Nepenthes</taxon>
    </lineage>
</organism>
<reference evidence="2" key="1">
    <citation type="submission" date="2023-05" db="EMBL/GenBank/DDBJ databases">
        <title>Nepenthes gracilis genome sequencing.</title>
        <authorList>
            <person name="Fukushima K."/>
        </authorList>
    </citation>
    <scope>NUCLEOTIDE SEQUENCE</scope>
    <source>
        <strain evidence="2">SING2019-196</strain>
    </source>
</reference>
<name>A0AAD3SQG3_NEPGR</name>
<comment type="caution">
    <text evidence="2">The sequence shown here is derived from an EMBL/GenBank/DDBJ whole genome shotgun (WGS) entry which is preliminary data.</text>
</comment>
<gene>
    <name evidence="2" type="ORF">Nepgr_017479</name>
</gene>
<evidence type="ECO:0000313" key="3">
    <source>
        <dbReference type="Proteomes" id="UP001279734"/>
    </source>
</evidence>
<sequence>MKSIVNAPGVMQHPSPNLPPGSAADSVSASTKQLMVPKLSLEPAASPPPVTKSRHNSDASRKVVPVKEVLFVSNSFAALQEGEMESKYQDNSEIILSDEMKDELLQINPPLYIPNLDHLGVDDYQFPRNKNIGQTCEAVVISREMTRIIKSPLLIVRS</sequence>
<keyword evidence="3" id="KW-1185">Reference proteome</keyword>
<accession>A0AAD3SQG3</accession>
<evidence type="ECO:0000256" key="1">
    <source>
        <dbReference type="SAM" id="MobiDB-lite"/>
    </source>
</evidence>
<proteinExistence type="predicted"/>
<protein>
    <submittedName>
        <fullName evidence="2">Uncharacterized protein</fullName>
    </submittedName>
</protein>
<dbReference type="Proteomes" id="UP001279734">
    <property type="component" value="Unassembled WGS sequence"/>
</dbReference>
<dbReference type="EMBL" id="BSYO01000015">
    <property type="protein sequence ID" value="GMH15638.1"/>
    <property type="molecule type" value="Genomic_DNA"/>
</dbReference>
<dbReference type="AlphaFoldDB" id="A0AAD3SQG3"/>